<dbReference type="InterPro" id="IPR036188">
    <property type="entry name" value="FAD/NAD-bd_sf"/>
</dbReference>
<dbReference type="AlphaFoldDB" id="A0A9P4XU59"/>
<comment type="similarity">
    <text evidence="1">Belongs to the paxM FAD-dependent monooxygenase family.</text>
</comment>
<organism evidence="7 8">
    <name type="scientific">Cryphonectria parasitica (strain ATCC 38755 / EP155)</name>
    <dbReference type="NCBI Taxonomy" id="660469"/>
    <lineage>
        <taxon>Eukaryota</taxon>
        <taxon>Fungi</taxon>
        <taxon>Dikarya</taxon>
        <taxon>Ascomycota</taxon>
        <taxon>Pezizomycotina</taxon>
        <taxon>Sordariomycetes</taxon>
        <taxon>Sordariomycetidae</taxon>
        <taxon>Diaporthales</taxon>
        <taxon>Cryphonectriaceae</taxon>
        <taxon>Cryphonectria-Endothia species complex</taxon>
        <taxon>Cryphonectria</taxon>
    </lineage>
</organism>
<evidence type="ECO:0000256" key="4">
    <source>
        <dbReference type="ARBA" id="ARBA00023002"/>
    </source>
</evidence>
<dbReference type="GO" id="GO:0016491">
    <property type="term" value="F:oxidoreductase activity"/>
    <property type="evidence" value="ECO:0007669"/>
    <property type="project" value="UniProtKB-KW"/>
</dbReference>
<accession>A0A9P4XU59</accession>
<protein>
    <submittedName>
        <fullName evidence="7">Salicylate hydroxylase</fullName>
    </submittedName>
</protein>
<dbReference type="RefSeq" id="XP_040771930.1">
    <property type="nucleotide sequence ID" value="XM_040917968.1"/>
</dbReference>
<dbReference type="InterPro" id="IPR051104">
    <property type="entry name" value="FAD_monoxygenase"/>
</dbReference>
<keyword evidence="2" id="KW-0285">Flavoprotein</keyword>
<keyword evidence="5" id="KW-0812">Transmembrane</keyword>
<dbReference type="PANTHER" id="PTHR46720">
    <property type="entry name" value="HYDROXYLASE, PUTATIVE (AFU_ORTHOLOGUE AFUA_3G01460)-RELATED"/>
    <property type="match status" value="1"/>
</dbReference>
<name>A0A9P4XU59_CRYP1</name>
<dbReference type="InterPro" id="IPR002938">
    <property type="entry name" value="FAD-bd"/>
</dbReference>
<keyword evidence="4" id="KW-0560">Oxidoreductase</keyword>
<dbReference type="GeneID" id="63835097"/>
<comment type="caution">
    <text evidence="7">The sequence shown here is derived from an EMBL/GenBank/DDBJ whole genome shotgun (WGS) entry which is preliminary data.</text>
</comment>
<dbReference type="GO" id="GO:0071949">
    <property type="term" value="F:FAD binding"/>
    <property type="evidence" value="ECO:0007669"/>
    <property type="project" value="InterPro"/>
</dbReference>
<evidence type="ECO:0000256" key="5">
    <source>
        <dbReference type="SAM" id="Phobius"/>
    </source>
</evidence>
<dbReference type="GO" id="GO:0044550">
    <property type="term" value="P:secondary metabolite biosynthetic process"/>
    <property type="evidence" value="ECO:0007669"/>
    <property type="project" value="TreeGrafter"/>
</dbReference>
<dbReference type="Proteomes" id="UP000803844">
    <property type="component" value="Unassembled WGS sequence"/>
</dbReference>
<feature type="transmembrane region" description="Helical" evidence="5">
    <location>
        <begin position="12"/>
        <end position="29"/>
    </location>
</feature>
<evidence type="ECO:0000256" key="3">
    <source>
        <dbReference type="ARBA" id="ARBA00022827"/>
    </source>
</evidence>
<dbReference type="OrthoDB" id="417877at2759"/>
<dbReference type="FunFam" id="3.50.50.60:FF:000153">
    <property type="entry name" value="Salicylate hydroxylase, putative"/>
    <property type="match status" value="1"/>
</dbReference>
<keyword evidence="5" id="KW-1133">Transmembrane helix</keyword>
<proteinExistence type="inferred from homology"/>
<keyword evidence="5" id="KW-0472">Membrane</keyword>
<evidence type="ECO:0000313" key="7">
    <source>
        <dbReference type="EMBL" id="KAF3760951.1"/>
    </source>
</evidence>
<dbReference type="SUPFAM" id="SSF51905">
    <property type="entry name" value="FAD/NAD(P)-binding domain"/>
    <property type="match status" value="1"/>
</dbReference>
<feature type="domain" description="FAD-binding" evidence="6">
    <location>
        <begin position="12"/>
        <end position="378"/>
    </location>
</feature>
<keyword evidence="3" id="KW-0274">FAD</keyword>
<evidence type="ECO:0000256" key="2">
    <source>
        <dbReference type="ARBA" id="ARBA00022630"/>
    </source>
</evidence>
<sequence length="459" mass="51020">MATPAQKKPFHIAIIGGGISGLMLAIALHKRKISCTIYEQAAAFGEIGAGVSISRNAVRAMEVIDRSVVGAFNIVATRNKWEGKRGVWFDFMDGMSHEPAPRLQPLFSMVDPGVGQNAVHRARFLDELVKLLPRGAAQFHKKLDHILDDRIGSGKMLMKFKDGSVAEADAIIGCDGIKSRTRVSLVGEGHPAATPVYTHKYAYRGLVPMDEAIHVLGEERAVNAHMWLGQNRHVLTFPVDHGAMMNMVAFVTNNREEWPSTSKLTLATTKAEALDDFREFGENVKNIIQLTSDRLDRWAIFDLGDHPLSTYYKGRVCLVGDAAHATSPHHGAGAGFCIEDAAFLASLLADPQVTEPLHVEVVFAVYDAHRRARTQWLVRSSRRAGNLYEWLTQDVGTDFARMERELAQRLGHIWDFDLEDSIREATKDLHRRLNVPGVHKCDSQVMPFITNEQDGVETQ</sequence>
<dbReference type="SUPFAM" id="SSF54373">
    <property type="entry name" value="FAD-linked reductases, C-terminal domain"/>
    <property type="match status" value="1"/>
</dbReference>
<keyword evidence="8" id="KW-1185">Reference proteome</keyword>
<evidence type="ECO:0000259" key="6">
    <source>
        <dbReference type="Pfam" id="PF01494"/>
    </source>
</evidence>
<dbReference type="Pfam" id="PF01494">
    <property type="entry name" value="FAD_binding_3"/>
    <property type="match status" value="1"/>
</dbReference>
<dbReference type="Gene3D" id="3.50.50.60">
    <property type="entry name" value="FAD/NAD(P)-binding domain"/>
    <property type="match status" value="1"/>
</dbReference>
<dbReference type="PRINTS" id="PR00420">
    <property type="entry name" value="RNGMNOXGNASE"/>
</dbReference>
<evidence type="ECO:0000256" key="1">
    <source>
        <dbReference type="ARBA" id="ARBA00007992"/>
    </source>
</evidence>
<reference evidence="7" key="1">
    <citation type="journal article" date="2020" name="Phytopathology">
        <title>Genome sequence of the chestnut blight fungus Cryphonectria parasitica EP155: A fundamental resource for an archetypical invasive plant pathogen.</title>
        <authorList>
            <person name="Crouch J.A."/>
            <person name="Dawe A."/>
            <person name="Aerts A."/>
            <person name="Barry K."/>
            <person name="Churchill A.C.L."/>
            <person name="Grimwood J."/>
            <person name="Hillman B."/>
            <person name="Milgroom M.G."/>
            <person name="Pangilinan J."/>
            <person name="Smith M."/>
            <person name="Salamov A."/>
            <person name="Schmutz J."/>
            <person name="Yadav J."/>
            <person name="Grigoriev I.V."/>
            <person name="Nuss D."/>
        </authorList>
    </citation>
    <scope>NUCLEOTIDE SEQUENCE</scope>
    <source>
        <strain evidence="7">EP155</strain>
    </source>
</reference>
<gene>
    <name evidence="7" type="ORF">M406DRAFT_268831</name>
</gene>
<dbReference type="EMBL" id="MU032352">
    <property type="protein sequence ID" value="KAF3760951.1"/>
    <property type="molecule type" value="Genomic_DNA"/>
</dbReference>
<evidence type="ECO:0000313" key="8">
    <source>
        <dbReference type="Proteomes" id="UP000803844"/>
    </source>
</evidence>
<dbReference type="PANTHER" id="PTHR46720:SF3">
    <property type="entry name" value="FAD-BINDING DOMAIN-CONTAINING PROTEIN-RELATED"/>
    <property type="match status" value="1"/>
</dbReference>